<organism evidence="12 13">
    <name type="scientific">Methanospirillum purgamenti</name>
    <dbReference type="NCBI Taxonomy" id="2834276"/>
    <lineage>
        <taxon>Archaea</taxon>
        <taxon>Methanobacteriati</taxon>
        <taxon>Methanobacteriota</taxon>
        <taxon>Stenosarchaea group</taxon>
        <taxon>Methanomicrobia</taxon>
        <taxon>Methanomicrobiales</taxon>
        <taxon>Methanospirillaceae</taxon>
        <taxon>Methanospirillum</taxon>
    </lineage>
</organism>
<evidence type="ECO:0000256" key="7">
    <source>
        <dbReference type="ARBA" id="ARBA00023002"/>
    </source>
</evidence>
<keyword evidence="8 10" id="KW-0408">Iron</keyword>
<feature type="domain" description="4Fe-4S ferredoxin-type" evidence="11">
    <location>
        <begin position="95"/>
        <end position="125"/>
    </location>
</feature>
<keyword evidence="4 10" id="KW-0285">Flavoprotein</keyword>
<evidence type="ECO:0000256" key="1">
    <source>
        <dbReference type="ARBA" id="ARBA00001974"/>
    </source>
</evidence>
<dbReference type="Proteomes" id="UP000680656">
    <property type="component" value="Chromosome"/>
</dbReference>
<comment type="similarity">
    <text evidence="2 10">Belongs to the HdrA family.</text>
</comment>
<comment type="cofactor">
    <cofactor evidence="10">
        <name>[4Fe-4S] cluster</name>
        <dbReference type="ChEBI" id="CHEBI:49883"/>
    </cofactor>
</comment>
<evidence type="ECO:0000256" key="5">
    <source>
        <dbReference type="ARBA" id="ARBA00022723"/>
    </source>
</evidence>
<dbReference type="UniPathway" id="UPA00647">
    <property type="reaction ID" value="UER00700"/>
</dbReference>
<gene>
    <name evidence="12" type="ORF">KHC33_10335</name>
</gene>
<feature type="domain" description="4Fe-4S ferredoxin-type" evidence="11">
    <location>
        <begin position="141"/>
        <end position="171"/>
    </location>
</feature>
<evidence type="ECO:0000256" key="8">
    <source>
        <dbReference type="ARBA" id="ARBA00023004"/>
    </source>
</evidence>
<keyword evidence="13" id="KW-1185">Reference proteome</keyword>
<comment type="cofactor">
    <cofactor evidence="1 10">
        <name>FAD</name>
        <dbReference type="ChEBI" id="CHEBI:57692"/>
    </cofactor>
</comment>
<dbReference type="GeneID" id="65097585"/>
<dbReference type="GO" id="GO:0051539">
    <property type="term" value="F:4 iron, 4 sulfur cluster binding"/>
    <property type="evidence" value="ECO:0007669"/>
    <property type="project" value="UniProtKB-UniRule"/>
</dbReference>
<keyword evidence="3 10" id="KW-0004">4Fe-4S</keyword>
<evidence type="ECO:0000313" key="12">
    <source>
        <dbReference type="EMBL" id="QVV87751.1"/>
    </source>
</evidence>
<dbReference type="InterPro" id="IPR036188">
    <property type="entry name" value="FAD/NAD-bd_sf"/>
</dbReference>
<evidence type="ECO:0000256" key="6">
    <source>
        <dbReference type="ARBA" id="ARBA00022827"/>
    </source>
</evidence>
<dbReference type="GO" id="GO:0046872">
    <property type="term" value="F:metal ion binding"/>
    <property type="evidence" value="ECO:0007669"/>
    <property type="project" value="UniProtKB-KW"/>
</dbReference>
<dbReference type="KEGG" id="mrtj:KHC33_10335"/>
<dbReference type="EMBL" id="CP075546">
    <property type="protein sequence ID" value="QVV87751.1"/>
    <property type="molecule type" value="Genomic_DNA"/>
</dbReference>
<dbReference type="SUPFAM" id="SSF51905">
    <property type="entry name" value="FAD/NAD(P)-binding domain"/>
    <property type="match status" value="1"/>
</dbReference>
<evidence type="ECO:0000313" key="13">
    <source>
        <dbReference type="Proteomes" id="UP000680656"/>
    </source>
</evidence>
<dbReference type="AlphaFoldDB" id="A0A8E7EIP6"/>
<keyword evidence="9 10" id="KW-0411">Iron-sulfur</keyword>
<dbReference type="InterPro" id="IPR039650">
    <property type="entry name" value="HdrA-like"/>
</dbReference>
<evidence type="ECO:0000256" key="3">
    <source>
        <dbReference type="ARBA" id="ARBA00022485"/>
    </source>
</evidence>
<evidence type="ECO:0000256" key="4">
    <source>
        <dbReference type="ARBA" id="ARBA00022630"/>
    </source>
</evidence>
<keyword evidence="6 10" id="KW-0274">FAD</keyword>
<dbReference type="PROSITE" id="PS51379">
    <property type="entry name" value="4FE4S_FER_2"/>
    <property type="match status" value="2"/>
</dbReference>
<comment type="function">
    <text evidence="10">Part of a complex that catalyzes the reversible reduction of CoM-S-S-CoB to the thiol-coenzymes H-S-CoM (coenzyme M) and H-S-CoB (coenzyme B).</text>
</comment>
<dbReference type="InterPro" id="IPR023753">
    <property type="entry name" value="FAD/NAD-binding_dom"/>
</dbReference>
<evidence type="ECO:0000259" key="11">
    <source>
        <dbReference type="PROSITE" id="PS51379"/>
    </source>
</evidence>
<dbReference type="InterPro" id="IPR017900">
    <property type="entry name" value="4Fe4S_Fe_S_CS"/>
</dbReference>
<dbReference type="PRINTS" id="PR00368">
    <property type="entry name" value="FADPNR"/>
</dbReference>
<comment type="subunit">
    <text evidence="10">The ferredoxin:CoB-CoM heterodisulfide reductase is composed of three subunits; HdrA, HdrB and HdrC.</text>
</comment>
<dbReference type="InterPro" id="IPR017896">
    <property type="entry name" value="4Fe4S_Fe-S-bd"/>
</dbReference>
<keyword evidence="7 10" id="KW-0560">Oxidoreductase</keyword>
<dbReference type="Pfam" id="PF07992">
    <property type="entry name" value="Pyr_redox_2"/>
    <property type="match status" value="1"/>
</dbReference>
<evidence type="ECO:0000256" key="2">
    <source>
        <dbReference type="ARBA" id="ARBA00006561"/>
    </source>
</evidence>
<dbReference type="EC" id="1.8.-.-" evidence="10"/>
<sequence length="425" mass="46046">MNKAVVIGGGIAGITAALDIAGHGIHVSLIEREASIGGHMAMLDKTFPTNDCSMCILSPKMVEVERHPNITLYTCTEVTAIEGEAGNFSIHVTSHPRFIKEEDCTGCGDCVEVCPVEVYNRFDAGVGVRKAIYKAHPQVVPNLVIRDKDHCIDCGLCYDVCGKQAVLRDNEDTEKDFILNAGTIVIATGYDVFDARKKTPYKYLSIPDVITSLEFERIINASGPTGGKIKRISDGRVPKEIVFIQCVGSRDIPLGCPSCSAVCCMYAIKNAMLIKEKSPDIRVSILYMDIRAYGKGYQEYYDRAEALGVRFIRGMPGDIYSTNGTVSVVVENTETKEVEKINADLVVLSVGIRPNEDASAIAEKFGITCDDTGFFSCADEKCGPVKTLKPGIFIAGTCKEPMDIPDSVMEGGAAAMQAVMTMMRG</sequence>
<dbReference type="Pfam" id="PF13450">
    <property type="entry name" value="NAD_binding_8"/>
    <property type="match status" value="1"/>
</dbReference>
<reference evidence="12 13" key="1">
    <citation type="submission" date="2021-05" db="EMBL/GenBank/DDBJ databases">
        <title>A novel Methanospirillum isolate from a pyrite-forming mixed culture.</title>
        <authorList>
            <person name="Bunk B."/>
            <person name="Sproer C."/>
            <person name="Spring S."/>
            <person name="Pester M."/>
        </authorList>
    </citation>
    <scope>NUCLEOTIDE SEQUENCE [LARGE SCALE GENOMIC DNA]</scope>
    <source>
        <strain evidence="12 13">J.3.6.1-F.2.7.3</strain>
    </source>
</reference>
<dbReference type="GO" id="GO:0016491">
    <property type="term" value="F:oxidoreductase activity"/>
    <property type="evidence" value="ECO:0007669"/>
    <property type="project" value="UniProtKB-UniRule"/>
</dbReference>
<dbReference type="PANTHER" id="PTHR43498">
    <property type="entry name" value="FERREDOXIN:COB-COM HETERODISULFIDE REDUCTASE SUBUNIT A"/>
    <property type="match status" value="1"/>
</dbReference>
<name>A0A8E7EIP6_9EURY</name>
<proteinExistence type="inferred from homology"/>
<comment type="pathway">
    <text evidence="10">Cofactor metabolism; coenzyme M-coenzyme B heterodisulfide reduction; coenzyme B and coenzyme M from coenzyme M-coenzyme B heterodisulfide: step 1/1.</text>
</comment>
<evidence type="ECO:0000256" key="10">
    <source>
        <dbReference type="RuleBase" id="RU366072"/>
    </source>
</evidence>
<dbReference type="RefSeq" id="WP_214418571.1">
    <property type="nucleotide sequence ID" value="NZ_CP075546.1"/>
</dbReference>
<evidence type="ECO:0000256" key="9">
    <source>
        <dbReference type="ARBA" id="ARBA00023014"/>
    </source>
</evidence>
<protein>
    <recommendedName>
        <fullName evidence="10">CoB--CoM heterodisulfide reductase iron-sulfur subunit A</fullName>
        <ecNumber evidence="10">1.8.-.-</ecNumber>
    </recommendedName>
</protein>
<dbReference type="Gene3D" id="3.30.70.20">
    <property type="match status" value="1"/>
</dbReference>
<dbReference type="Pfam" id="PF13187">
    <property type="entry name" value="Fer4_9"/>
    <property type="match status" value="1"/>
</dbReference>
<dbReference type="PROSITE" id="PS00198">
    <property type="entry name" value="4FE4S_FER_1"/>
    <property type="match status" value="2"/>
</dbReference>
<accession>A0A8E7EIP6</accession>
<keyword evidence="5 10" id="KW-0479">Metal-binding</keyword>
<dbReference type="PANTHER" id="PTHR43498:SF1">
    <property type="entry name" value="COB--COM HETERODISULFIDE REDUCTASE IRON-SULFUR SUBUNIT A"/>
    <property type="match status" value="1"/>
</dbReference>
<dbReference type="Gene3D" id="3.50.50.60">
    <property type="entry name" value="FAD/NAD(P)-binding domain"/>
    <property type="match status" value="2"/>
</dbReference>